<keyword evidence="1" id="KW-0472">Membrane</keyword>
<feature type="transmembrane region" description="Helical" evidence="1">
    <location>
        <begin position="12"/>
        <end position="33"/>
    </location>
</feature>
<dbReference type="Proteomes" id="UP000091820">
    <property type="component" value="Unassembled WGS sequence"/>
</dbReference>
<dbReference type="EnsemblMetazoa" id="GBRI032083-RA">
    <property type="protein sequence ID" value="GBRI032083-PA"/>
    <property type="gene ID" value="GBRI032083"/>
</dbReference>
<organism evidence="2 3">
    <name type="scientific">Glossina brevipalpis</name>
    <dbReference type="NCBI Taxonomy" id="37001"/>
    <lineage>
        <taxon>Eukaryota</taxon>
        <taxon>Metazoa</taxon>
        <taxon>Ecdysozoa</taxon>
        <taxon>Arthropoda</taxon>
        <taxon>Hexapoda</taxon>
        <taxon>Insecta</taxon>
        <taxon>Pterygota</taxon>
        <taxon>Neoptera</taxon>
        <taxon>Endopterygota</taxon>
        <taxon>Diptera</taxon>
        <taxon>Brachycera</taxon>
        <taxon>Muscomorpha</taxon>
        <taxon>Hippoboscoidea</taxon>
        <taxon>Glossinidae</taxon>
        <taxon>Glossina</taxon>
    </lineage>
</organism>
<protein>
    <submittedName>
        <fullName evidence="2">Uncharacterized protein</fullName>
    </submittedName>
</protein>
<reference evidence="3" key="1">
    <citation type="submission" date="2014-03" db="EMBL/GenBank/DDBJ databases">
        <authorList>
            <person name="Aksoy S."/>
            <person name="Warren W."/>
            <person name="Wilson R.K."/>
        </authorList>
    </citation>
    <scope>NUCLEOTIDE SEQUENCE [LARGE SCALE GENOMIC DNA]</scope>
    <source>
        <strain evidence="3">IAEA</strain>
    </source>
</reference>
<evidence type="ECO:0000256" key="1">
    <source>
        <dbReference type="SAM" id="Phobius"/>
    </source>
</evidence>
<keyword evidence="3" id="KW-1185">Reference proteome</keyword>
<keyword evidence="1" id="KW-0812">Transmembrane</keyword>
<dbReference type="VEuPathDB" id="VectorBase:GBRI032083"/>
<accession>A0A1A9WU43</accession>
<evidence type="ECO:0000313" key="3">
    <source>
        <dbReference type="Proteomes" id="UP000091820"/>
    </source>
</evidence>
<reference evidence="2" key="2">
    <citation type="submission" date="2020-05" db="UniProtKB">
        <authorList>
            <consortium name="EnsemblMetazoa"/>
        </authorList>
    </citation>
    <scope>IDENTIFICATION</scope>
    <source>
        <strain evidence="2">IAEA</strain>
    </source>
</reference>
<sequence>MLSTSTNSEHRSLVTAQNISILLNGFLLLGFLLNDTSFENILESEREFGYQHMSVYAHVVLSKVKKYLSKYFALNNNKKSTSFLSALITLKLENQQLEGNVQNRKLELQKPSIAHTHTITTAIAVDVLVFHLTILKHFHSVVGRLKLTHHLVVGQFEQRTARTMDED</sequence>
<keyword evidence="1" id="KW-1133">Transmembrane helix</keyword>
<dbReference type="AlphaFoldDB" id="A0A1A9WU43"/>
<name>A0A1A9WU43_9MUSC</name>
<evidence type="ECO:0000313" key="2">
    <source>
        <dbReference type="EnsemblMetazoa" id="GBRI032083-PA"/>
    </source>
</evidence>
<proteinExistence type="predicted"/>